<dbReference type="Pfam" id="PF00501">
    <property type="entry name" value="AMP-binding"/>
    <property type="match status" value="1"/>
</dbReference>
<evidence type="ECO:0000256" key="1">
    <source>
        <dbReference type="ARBA" id="ARBA00006432"/>
    </source>
</evidence>
<evidence type="ECO:0000313" key="6">
    <source>
        <dbReference type="EMBL" id="CRK31558.1"/>
    </source>
</evidence>
<sequence>MIYTSQQVLEYPKDLTLTELLLNYNLNNTPDNHPAIIDGLSGETVFTYASFRTGVRKLAHHFQTVIGLKPGDVVGILSTNRIPKHYFPICVHAILATGAVVSALNPLYEPSELSHALGLSKPKHVLVEQDLLPRLSNAISMTSDLPHRPTLHVWDSLEAHGSNVAILEVEHTLQHGLSRFEPRSLPPGAAANSLAFICFSSGTSGLVKGVQLSHGNIVANIFQQSKGLEGMFTPKTVVALIVPFFHILGLAGFSCQYVCQGTPIVAFKRFDMGPLLAAVKKHRITHINVVPPIALEFLRNPLAAQGDFSTVQCMMNAAAPLNQRQADELTKRFGCAVTQWYGMTEASPSVASQRENELNRKGTIGRLLPGIEMRIIDDDGNDAKTGEFIIRGPNIMQGYVSSEKVDSPMTADGFMKTGDIGQQVAPAELEAILITHPLVNDAAVCGVYNDHGTSEMPVAYITTAVEGHQEQQRLKEDILAHTNSKVARYKQITGGVHILDAIPRNPAGKILRRLLPATIARRETQERARL</sequence>
<dbReference type="EMBL" id="CVQH01021785">
    <property type="protein sequence ID" value="CRK31558.1"/>
    <property type="molecule type" value="Genomic_DNA"/>
</dbReference>
<comment type="similarity">
    <text evidence="1">Belongs to the ATP-dependent AMP-binding enzyme family.</text>
</comment>
<organism evidence="6 7">
    <name type="scientific">Verticillium longisporum</name>
    <name type="common">Verticillium dahliae var. longisporum</name>
    <dbReference type="NCBI Taxonomy" id="100787"/>
    <lineage>
        <taxon>Eukaryota</taxon>
        <taxon>Fungi</taxon>
        <taxon>Dikarya</taxon>
        <taxon>Ascomycota</taxon>
        <taxon>Pezizomycotina</taxon>
        <taxon>Sordariomycetes</taxon>
        <taxon>Hypocreomycetidae</taxon>
        <taxon>Glomerellales</taxon>
        <taxon>Plectosphaerellaceae</taxon>
        <taxon>Verticillium</taxon>
    </lineage>
</organism>
<keyword evidence="7" id="KW-1185">Reference proteome</keyword>
<dbReference type="InterPro" id="IPR045851">
    <property type="entry name" value="AMP-bd_C_sf"/>
</dbReference>
<dbReference type="InterPro" id="IPR000873">
    <property type="entry name" value="AMP-dep_synth/lig_dom"/>
</dbReference>
<evidence type="ECO:0000313" key="5">
    <source>
        <dbReference type="EMBL" id="CRK15720.1"/>
    </source>
</evidence>
<feature type="domain" description="AMP-binding enzyme C-terminal" evidence="4">
    <location>
        <begin position="428"/>
        <end position="509"/>
    </location>
</feature>
<accession>A0A0G4MBA3</accession>
<dbReference type="SUPFAM" id="SSF56801">
    <property type="entry name" value="Acetyl-CoA synthetase-like"/>
    <property type="match status" value="1"/>
</dbReference>
<dbReference type="EMBL" id="CVQI01006224">
    <property type="protein sequence ID" value="CRK15720.1"/>
    <property type="molecule type" value="Genomic_DNA"/>
</dbReference>
<dbReference type="Gene3D" id="2.30.38.10">
    <property type="entry name" value="Luciferase, Domain 3"/>
    <property type="match status" value="1"/>
</dbReference>
<dbReference type="GO" id="GO:0016405">
    <property type="term" value="F:CoA-ligase activity"/>
    <property type="evidence" value="ECO:0007669"/>
    <property type="project" value="TreeGrafter"/>
</dbReference>
<dbReference type="STRING" id="100787.A0A0G4MBA3"/>
<dbReference type="Gene3D" id="3.30.300.30">
    <property type="match status" value="1"/>
</dbReference>
<dbReference type="Proteomes" id="UP000045706">
    <property type="component" value="Unassembled WGS sequence"/>
</dbReference>
<dbReference type="InterPro" id="IPR020845">
    <property type="entry name" value="AMP-binding_CS"/>
</dbReference>
<evidence type="ECO:0000313" key="8">
    <source>
        <dbReference type="Proteomes" id="UP000045706"/>
    </source>
</evidence>
<dbReference type="PANTHER" id="PTHR24096:SF149">
    <property type="entry name" value="AMP-BINDING DOMAIN-CONTAINING PROTEIN-RELATED"/>
    <property type="match status" value="1"/>
</dbReference>
<dbReference type="PANTHER" id="PTHR24096">
    <property type="entry name" value="LONG-CHAIN-FATTY-ACID--COA LIGASE"/>
    <property type="match status" value="1"/>
</dbReference>
<feature type="domain" description="AMP-dependent synthetase/ligase" evidence="3">
    <location>
        <begin position="26"/>
        <end position="399"/>
    </location>
</feature>
<dbReference type="Pfam" id="PF13193">
    <property type="entry name" value="AMP-binding_C"/>
    <property type="match status" value="1"/>
</dbReference>
<keyword evidence="2" id="KW-0436">Ligase</keyword>
<evidence type="ECO:0000259" key="4">
    <source>
        <dbReference type="Pfam" id="PF13193"/>
    </source>
</evidence>
<evidence type="ECO:0008006" key="9">
    <source>
        <dbReference type="Google" id="ProtNLM"/>
    </source>
</evidence>
<proteinExistence type="inferred from homology"/>
<dbReference type="Proteomes" id="UP000044602">
    <property type="component" value="Unassembled WGS sequence"/>
</dbReference>
<name>A0A0G4MBA3_VERLO</name>
<protein>
    <recommendedName>
        <fullName evidence="9">AMP-dependent synthetase/ligase domain-containing protein</fullName>
    </recommendedName>
</protein>
<dbReference type="PROSITE" id="PS00455">
    <property type="entry name" value="AMP_BINDING"/>
    <property type="match status" value="1"/>
</dbReference>
<dbReference type="InterPro" id="IPR025110">
    <property type="entry name" value="AMP-bd_C"/>
</dbReference>
<reference evidence="7 8" key="1">
    <citation type="submission" date="2015-05" db="EMBL/GenBank/DDBJ databases">
        <authorList>
            <person name="Fogelqvist Johan"/>
        </authorList>
    </citation>
    <scope>NUCLEOTIDE SEQUENCE [LARGE SCALE GENOMIC DNA]</scope>
    <source>
        <strain evidence="6">VL1</strain>
        <strain evidence="5">VL2</strain>
    </source>
</reference>
<gene>
    <name evidence="6" type="ORF">BN1708_015973</name>
    <name evidence="5" type="ORF">BN1723_010770</name>
</gene>
<evidence type="ECO:0000259" key="3">
    <source>
        <dbReference type="Pfam" id="PF00501"/>
    </source>
</evidence>
<dbReference type="AlphaFoldDB" id="A0A0G4MBA3"/>
<evidence type="ECO:0000256" key="2">
    <source>
        <dbReference type="ARBA" id="ARBA00022598"/>
    </source>
</evidence>
<dbReference type="Gene3D" id="3.40.50.980">
    <property type="match status" value="2"/>
</dbReference>
<evidence type="ECO:0000313" key="7">
    <source>
        <dbReference type="Proteomes" id="UP000044602"/>
    </source>
</evidence>